<dbReference type="InterPro" id="IPR009081">
    <property type="entry name" value="PP-bd_ACP"/>
</dbReference>
<dbReference type="SUPFAM" id="SSF55048">
    <property type="entry name" value="Probable ACP-binding domain of malonyl-CoA ACP transacylase"/>
    <property type="match status" value="1"/>
</dbReference>
<dbReference type="Gene3D" id="3.40.366.10">
    <property type="entry name" value="Malonyl-Coenzyme A Acyl Carrier Protein, domain 2"/>
    <property type="match status" value="1"/>
</dbReference>
<keyword evidence="1" id="KW-0596">Phosphopantetheine</keyword>
<dbReference type="PANTHER" id="PTHR43775:SF51">
    <property type="entry name" value="INACTIVE PHENOLPHTHIOCEROL SYNTHESIS POLYKETIDE SYNTHASE TYPE I PKS1-RELATED"/>
    <property type="match status" value="1"/>
</dbReference>
<dbReference type="SUPFAM" id="SSF47336">
    <property type="entry name" value="ACP-like"/>
    <property type="match status" value="1"/>
</dbReference>
<dbReference type="Pfam" id="PF16197">
    <property type="entry name" value="KAsynt_C_assoc"/>
    <property type="match status" value="1"/>
</dbReference>
<evidence type="ECO:0000313" key="8">
    <source>
        <dbReference type="EMBL" id="QFZ19214.1"/>
    </source>
</evidence>
<name>A0A5Q0H037_SACSY</name>
<dbReference type="Gene3D" id="3.40.47.10">
    <property type="match status" value="1"/>
</dbReference>
<evidence type="ECO:0000259" key="6">
    <source>
        <dbReference type="PROSITE" id="PS50075"/>
    </source>
</evidence>
<feature type="domain" description="Carrier" evidence="6">
    <location>
        <begin position="1237"/>
        <end position="1312"/>
    </location>
</feature>
<dbReference type="FunFam" id="3.40.47.10:FF:000019">
    <property type="entry name" value="Polyketide synthase type I"/>
    <property type="match status" value="1"/>
</dbReference>
<dbReference type="KEGG" id="ssyi:EKG83_18765"/>
<evidence type="ECO:0000256" key="4">
    <source>
        <dbReference type="ARBA" id="ARBA00023315"/>
    </source>
</evidence>
<dbReference type="SMART" id="SM00823">
    <property type="entry name" value="PKS_PP"/>
    <property type="match status" value="1"/>
</dbReference>
<dbReference type="InterPro" id="IPR016036">
    <property type="entry name" value="Malonyl_transacylase_ACP-bd"/>
</dbReference>
<dbReference type="InterPro" id="IPR036291">
    <property type="entry name" value="NAD(P)-bd_dom_sf"/>
</dbReference>
<protein>
    <submittedName>
        <fullName evidence="8">Type I polyketide synthase</fullName>
    </submittedName>
</protein>
<dbReference type="InterPro" id="IPR016039">
    <property type="entry name" value="Thiolase-like"/>
</dbReference>
<dbReference type="InterPro" id="IPR036736">
    <property type="entry name" value="ACP-like_sf"/>
</dbReference>
<keyword evidence="3" id="KW-0808">Transferase</keyword>
<dbReference type="InterPro" id="IPR020841">
    <property type="entry name" value="PKS_Beta-ketoAc_synthase_dom"/>
</dbReference>
<organism evidence="8 9">
    <name type="scientific">Saccharothrix syringae</name>
    <name type="common">Nocardiopsis syringae</name>
    <dbReference type="NCBI Taxonomy" id="103733"/>
    <lineage>
        <taxon>Bacteria</taxon>
        <taxon>Bacillati</taxon>
        <taxon>Actinomycetota</taxon>
        <taxon>Actinomycetes</taxon>
        <taxon>Pseudonocardiales</taxon>
        <taxon>Pseudonocardiaceae</taxon>
        <taxon>Saccharothrix</taxon>
    </lineage>
</organism>
<dbReference type="Pfam" id="PF00109">
    <property type="entry name" value="ketoacyl-synt"/>
    <property type="match status" value="1"/>
</dbReference>
<dbReference type="FunFam" id="3.40.366.10:FF:000002">
    <property type="entry name" value="Probable polyketide synthase 2"/>
    <property type="match status" value="1"/>
</dbReference>
<dbReference type="Gene3D" id="1.10.1200.10">
    <property type="entry name" value="ACP-like"/>
    <property type="match status" value="1"/>
</dbReference>
<dbReference type="PROSITE" id="PS52004">
    <property type="entry name" value="KS3_2"/>
    <property type="match status" value="1"/>
</dbReference>
<dbReference type="Gene3D" id="3.40.50.720">
    <property type="entry name" value="NAD(P)-binding Rossmann-like Domain"/>
    <property type="match status" value="1"/>
</dbReference>
<dbReference type="InterPro" id="IPR001227">
    <property type="entry name" value="Ac_transferase_dom_sf"/>
</dbReference>
<dbReference type="GO" id="GO:0006633">
    <property type="term" value="P:fatty acid biosynthetic process"/>
    <property type="evidence" value="ECO:0007669"/>
    <property type="project" value="InterPro"/>
</dbReference>
<dbReference type="PANTHER" id="PTHR43775">
    <property type="entry name" value="FATTY ACID SYNTHASE"/>
    <property type="match status" value="1"/>
</dbReference>
<gene>
    <name evidence="8" type="ORF">EKG83_18765</name>
</gene>
<keyword evidence="2" id="KW-0597">Phosphoprotein</keyword>
<dbReference type="Pfam" id="PF00698">
    <property type="entry name" value="Acyl_transf_1"/>
    <property type="match status" value="1"/>
</dbReference>
<evidence type="ECO:0000259" key="7">
    <source>
        <dbReference type="PROSITE" id="PS52004"/>
    </source>
</evidence>
<reference evidence="9" key="1">
    <citation type="journal article" date="2021" name="Curr. Microbiol.">
        <title>Complete genome of nocamycin-producing strain Saccharothrix syringae NRRL B-16468 reveals the biosynthetic potential for secondary metabolites.</title>
        <authorList>
            <person name="Mo X."/>
            <person name="Yang S."/>
        </authorList>
    </citation>
    <scope>NUCLEOTIDE SEQUENCE [LARGE SCALE GENOMIC DNA]</scope>
    <source>
        <strain evidence="9">ATCC 51364 / DSM 43886 / JCM 6844 / KCTC 9398 / NBRC 14523 / NRRL B-16468 / INA 2240</strain>
    </source>
</reference>
<dbReference type="PROSITE" id="PS00606">
    <property type="entry name" value="KS3_1"/>
    <property type="match status" value="1"/>
</dbReference>
<dbReference type="InterPro" id="IPR014030">
    <property type="entry name" value="Ketoacyl_synth_N"/>
</dbReference>
<dbReference type="InterPro" id="IPR032821">
    <property type="entry name" value="PKS_assoc"/>
</dbReference>
<proteinExistence type="predicted"/>
<dbReference type="InterPro" id="IPR050091">
    <property type="entry name" value="PKS_NRPS_Biosynth_Enz"/>
</dbReference>
<dbReference type="InterPro" id="IPR016035">
    <property type="entry name" value="Acyl_Trfase/lysoPLipase"/>
</dbReference>
<dbReference type="InterPro" id="IPR014031">
    <property type="entry name" value="Ketoacyl_synth_C"/>
</dbReference>
<dbReference type="EMBL" id="CP034550">
    <property type="protein sequence ID" value="QFZ19214.1"/>
    <property type="molecule type" value="Genomic_DNA"/>
</dbReference>
<dbReference type="GO" id="GO:0004315">
    <property type="term" value="F:3-oxoacyl-[acyl-carrier-protein] synthase activity"/>
    <property type="evidence" value="ECO:0007669"/>
    <property type="project" value="InterPro"/>
</dbReference>
<evidence type="ECO:0000256" key="5">
    <source>
        <dbReference type="SAM" id="MobiDB-lite"/>
    </source>
</evidence>
<feature type="region of interest" description="Disordered" evidence="5">
    <location>
        <begin position="1"/>
        <end position="21"/>
    </location>
</feature>
<dbReference type="PROSITE" id="PS50075">
    <property type="entry name" value="CARRIER"/>
    <property type="match status" value="1"/>
</dbReference>
<dbReference type="InterPro" id="IPR020806">
    <property type="entry name" value="PKS_PP-bd"/>
</dbReference>
<dbReference type="InterPro" id="IPR018201">
    <property type="entry name" value="Ketoacyl_synth_AS"/>
</dbReference>
<accession>A0A5Q0H037</accession>
<feature type="domain" description="Ketosynthase family 3 (KS3)" evidence="7">
    <location>
        <begin position="22"/>
        <end position="444"/>
    </location>
</feature>
<dbReference type="Proteomes" id="UP000325787">
    <property type="component" value="Chromosome"/>
</dbReference>
<dbReference type="SUPFAM" id="SSF51735">
    <property type="entry name" value="NAD(P)-binding Rossmann-fold domains"/>
    <property type="match status" value="1"/>
</dbReference>
<dbReference type="SMART" id="SM00825">
    <property type="entry name" value="PKS_KS"/>
    <property type="match status" value="1"/>
</dbReference>
<evidence type="ECO:0000256" key="1">
    <source>
        <dbReference type="ARBA" id="ARBA00022450"/>
    </source>
</evidence>
<dbReference type="CDD" id="cd00833">
    <property type="entry name" value="PKS"/>
    <property type="match status" value="1"/>
</dbReference>
<dbReference type="Gene3D" id="3.30.70.3290">
    <property type="match status" value="1"/>
</dbReference>
<dbReference type="InterPro" id="IPR014043">
    <property type="entry name" value="Acyl_transferase_dom"/>
</dbReference>
<sequence>MAEDPRPGRGTEHRVGRDADRHEPIAIVGAACRFPGGVESPEDLWRLVAAGRDAVGPFPTDRGWDDLYDPDPDAPGRVYTREGGFLADPSRFDAEFFGISPREAVAMDPQHRLLLEVTWEALERAGIDPESLRGGRTGVFTGLIGQEYVSFSAGLPDGLDGYLMTGNANSVASGRIAYTFGFEGPALTVDTACSSSLVALHLAARALRDGECDLAVAGGATVMANPATFVEFSRQRGLSADGRCKAFAAAADGTGFAEGVGQLVLERLSDARRNGHRVLAVVRGSAVNSDGASNGLTAPNGPSQQRVIRAALADAGLAPSEVDLVEAHGTGTTLGDPIEAQALLATYGPDRDTPLYLGSVKSNIGHTQAAAGVAGIIKVIGALRDGVLPRTLHVDRPSPNVDWSAGAVELLTEQRPWPAVDRPRRAAVSSFGISGTNAHVVIEQADEVGRPAAPAADVPLVVTARTDEALRAQARRLADFLRDNADVPPADLAGCLAAKPRLPLRAVVLAEGRTDVVAALDRLAAGEASPDVVTGTAAKGRTAVLFTGQGSQRLGMGRDLYRSEPVFAAALDEVCAVLDPLLDRPIKDVVFASPGDADAALLDQTAFTQAALFAFEVALYRLVASRGFTPDYLIGHSIGELSAAHVAGMLPLREACALVAARGKLMQAAPEGGLMVSVAAPEAVVVAALAGQEDLVSVAAVNGPRSTVVSGDRDAVTALAARFRADGVKTRKLRVSHAFHSPHMEPILDIFRRVAGKLVFARPRIPLVSNVTGRLADARATTADYWADHLRGAVRFLDGVRTLESLGVRHFLEIGPDATLSALAANCVTGEATFEPALRRDVPEDRSVREALGRLHAAGADVGWGRPAPAPDLAVPTYAFQGDRYWLPPGRARDAEPDLAQLLEHADDTERAALEVLRPALEAAREQHSWRYAETWSAVPGRAATGRWAVVVPDGVPVPVGGFGEPVGPTADLTGYDGVVSLLAFGPDPVAATEALLARRTSAPLWVVTRDAAGDPEQARLWGAVPPVVGVLDVAADTDLALVGSAVGGPVDRLALRDGVLTARRLTRSAAGPAWRPAGRVLVAGRGELADLVARWVARSGAEVVRGTDDPSSVTAVVVDDESAEALDAATRGLDLAAFVVVTRFGADGPAAALARHRRALGLPGASVAFGPWPASATALRFAVAALAQAPAAGHLVVADFDWSTTTGPLFEGVAPPAPTRSWLRRVADAPAEEQEELVLDLLRTQAAVVLGHDSPELVGSEASLLEVGFSSFTALELSNRLKTVAGVLLPPVAIYEHPTPRALARYLRAELSAADWTVDLSA</sequence>
<evidence type="ECO:0000256" key="2">
    <source>
        <dbReference type="ARBA" id="ARBA00022553"/>
    </source>
</evidence>
<dbReference type="SUPFAM" id="SSF53901">
    <property type="entry name" value="Thiolase-like"/>
    <property type="match status" value="1"/>
</dbReference>
<dbReference type="SMART" id="SM00827">
    <property type="entry name" value="PKS_AT"/>
    <property type="match status" value="1"/>
</dbReference>
<dbReference type="GO" id="GO:0004312">
    <property type="term" value="F:fatty acid synthase activity"/>
    <property type="evidence" value="ECO:0007669"/>
    <property type="project" value="TreeGrafter"/>
</dbReference>
<dbReference type="Pfam" id="PF00550">
    <property type="entry name" value="PP-binding"/>
    <property type="match status" value="1"/>
</dbReference>
<dbReference type="SUPFAM" id="SSF52151">
    <property type="entry name" value="FabD/lysophospholipase-like"/>
    <property type="match status" value="1"/>
</dbReference>
<dbReference type="OrthoDB" id="9778690at2"/>
<dbReference type="Pfam" id="PF02801">
    <property type="entry name" value="Ketoacyl-synt_C"/>
    <property type="match status" value="1"/>
</dbReference>
<evidence type="ECO:0000313" key="9">
    <source>
        <dbReference type="Proteomes" id="UP000325787"/>
    </source>
</evidence>
<evidence type="ECO:0000256" key="3">
    <source>
        <dbReference type="ARBA" id="ARBA00022679"/>
    </source>
</evidence>
<dbReference type="GO" id="GO:0031177">
    <property type="term" value="F:phosphopantetheine binding"/>
    <property type="evidence" value="ECO:0007669"/>
    <property type="project" value="InterPro"/>
</dbReference>
<keyword evidence="9" id="KW-1185">Reference proteome</keyword>
<keyword evidence="4" id="KW-0012">Acyltransferase</keyword>